<evidence type="ECO:0000259" key="1">
    <source>
        <dbReference type="Pfam" id="PF09983"/>
    </source>
</evidence>
<evidence type="ECO:0000313" key="3">
    <source>
        <dbReference type="Proteomes" id="UP000465622"/>
    </source>
</evidence>
<organism evidence="2 3">
    <name type="scientific">Mycolicibacterium mageritense</name>
    <name type="common">Mycobacterium mageritense</name>
    <dbReference type="NCBI Taxonomy" id="53462"/>
    <lineage>
        <taxon>Bacteria</taxon>
        <taxon>Bacillati</taxon>
        <taxon>Actinomycetota</taxon>
        <taxon>Actinomycetes</taxon>
        <taxon>Mycobacteriales</taxon>
        <taxon>Mycobacteriaceae</taxon>
        <taxon>Mycolicibacterium</taxon>
    </lineage>
</organism>
<feature type="domain" description="Wadjet protein JetD C-terminal" evidence="1">
    <location>
        <begin position="19"/>
        <end position="117"/>
    </location>
</feature>
<proteinExistence type="predicted"/>
<dbReference type="InterPro" id="IPR024534">
    <property type="entry name" value="JetD_C"/>
</dbReference>
<dbReference type="Proteomes" id="UP000465622">
    <property type="component" value="Chromosome"/>
</dbReference>
<dbReference type="EMBL" id="AP022567">
    <property type="protein sequence ID" value="BBX33213.1"/>
    <property type="molecule type" value="Genomic_DNA"/>
</dbReference>
<sequence>MGWDPASPHWRICGGPPAKTLMYWGDIDRAGLAILASLRRGGMNVKSVLMDEQTWDRYPNQQHDSARDQGLSDADVPVGLHDSERRIYERLNEEHRYRGKDRQLEQEHIPIADVITALRAFVVCRPQRT</sequence>
<keyword evidence="3" id="KW-1185">Reference proteome</keyword>
<protein>
    <recommendedName>
        <fullName evidence="1">Wadjet protein JetD C-terminal domain-containing protein</fullName>
    </recommendedName>
</protein>
<name>A0ABN5Y4Y1_MYCME</name>
<evidence type="ECO:0000313" key="2">
    <source>
        <dbReference type="EMBL" id="BBX33213.1"/>
    </source>
</evidence>
<accession>A0ABN5Y4Y1</accession>
<reference evidence="2 3" key="1">
    <citation type="journal article" date="2019" name="Emerg. Microbes Infect.">
        <title>Comprehensive subspecies identification of 175 nontuberculous mycobacteria species based on 7547 genomic profiles.</title>
        <authorList>
            <person name="Matsumoto Y."/>
            <person name="Kinjo T."/>
            <person name="Motooka D."/>
            <person name="Nabeya D."/>
            <person name="Jung N."/>
            <person name="Uechi K."/>
            <person name="Horii T."/>
            <person name="Iida T."/>
            <person name="Fujita J."/>
            <person name="Nakamura S."/>
        </authorList>
    </citation>
    <scope>NUCLEOTIDE SEQUENCE [LARGE SCALE GENOMIC DNA]</scope>
    <source>
        <strain evidence="2 3">JCM 12375</strain>
    </source>
</reference>
<dbReference type="Pfam" id="PF09983">
    <property type="entry name" value="JetD_C"/>
    <property type="match status" value="1"/>
</dbReference>
<gene>
    <name evidence="2" type="ORF">MMAGJ_24950</name>
</gene>